<organism evidence="20 21">
    <name type="scientific">Arabis alpina</name>
    <name type="common">Alpine rock-cress</name>
    <dbReference type="NCBI Taxonomy" id="50452"/>
    <lineage>
        <taxon>Eukaryota</taxon>
        <taxon>Viridiplantae</taxon>
        <taxon>Streptophyta</taxon>
        <taxon>Embryophyta</taxon>
        <taxon>Tracheophyta</taxon>
        <taxon>Spermatophyta</taxon>
        <taxon>Magnoliopsida</taxon>
        <taxon>eudicotyledons</taxon>
        <taxon>Gunneridae</taxon>
        <taxon>Pentapetalae</taxon>
        <taxon>rosids</taxon>
        <taxon>malvids</taxon>
        <taxon>Brassicales</taxon>
        <taxon>Brassicaceae</taxon>
        <taxon>Arabideae</taxon>
        <taxon>Arabis</taxon>
    </lineage>
</organism>
<dbReference type="SUPFAM" id="SSF46565">
    <property type="entry name" value="Chaperone J-domain"/>
    <property type="match status" value="1"/>
</dbReference>
<evidence type="ECO:0000313" key="21">
    <source>
        <dbReference type="Proteomes" id="UP000029120"/>
    </source>
</evidence>
<dbReference type="eggNOG" id="KOG1885">
    <property type="taxonomic scope" value="Eukaryota"/>
</dbReference>
<dbReference type="PANTHER" id="PTHR42918:SF13">
    <property type="entry name" value="LYSINE--TRNA LIGASE"/>
    <property type="match status" value="1"/>
</dbReference>
<dbReference type="InterPro" id="IPR045864">
    <property type="entry name" value="aa-tRNA-synth_II/BPL/LPL"/>
</dbReference>
<comment type="similarity">
    <text evidence="3">Belongs to the class-II aminoacyl-tRNA synthetase family.</text>
</comment>
<dbReference type="PRINTS" id="PR00982">
    <property type="entry name" value="TRNASYNTHLYS"/>
</dbReference>
<dbReference type="GO" id="GO:0044571">
    <property type="term" value="P:[2Fe-2S] cluster assembly"/>
    <property type="evidence" value="ECO:0007669"/>
    <property type="project" value="InterPro"/>
</dbReference>
<dbReference type="SUPFAM" id="SSF47144">
    <property type="entry name" value="HSC20 (HSCB), C-terminal oligomerisation domain"/>
    <property type="match status" value="1"/>
</dbReference>
<dbReference type="GO" id="GO:0005524">
    <property type="term" value="F:ATP binding"/>
    <property type="evidence" value="ECO:0007669"/>
    <property type="project" value="UniProtKB-KW"/>
</dbReference>
<protein>
    <recommendedName>
        <fullName evidence="5 16">Lysine--tRNA ligase</fullName>
        <ecNumber evidence="5 16">6.1.1.6</ecNumber>
    </recommendedName>
    <alternativeName>
        <fullName evidence="14 16">Lysyl-tRNA synthetase</fullName>
    </alternativeName>
</protein>
<dbReference type="InterPro" id="IPR006195">
    <property type="entry name" value="aa-tRNA-synth_II"/>
</dbReference>
<keyword evidence="12" id="KW-0030">Aminoacyl-tRNA synthetase</keyword>
<dbReference type="GO" id="GO:0051259">
    <property type="term" value="P:protein complex oligomerization"/>
    <property type="evidence" value="ECO:0007669"/>
    <property type="project" value="InterPro"/>
</dbReference>
<comment type="similarity">
    <text evidence="4">Belongs to the HscB family.</text>
</comment>
<dbReference type="SUPFAM" id="SSF50249">
    <property type="entry name" value="Nucleic acid-binding proteins"/>
    <property type="match status" value="1"/>
</dbReference>
<dbReference type="Proteomes" id="UP000029120">
    <property type="component" value="Chromosome 8"/>
</dbReference>
<keyword evidence="6" id="KW-0963">Cytoplasm</keyword>
<dbReference type="FunFam" id="3.30.930.10:FF:000238">
    <property type="entry name" value="Lysine--tRNA ligase"/>
    <property type="match status" value="1"/>
</dbReference>
<evidence type="ECO:0000256" key="13">
    <source>
        <dbReference type="ARBA" id="ARBA00023186"/>
    </source>
</evidence>
<evidence type="ECO:0000256" key="17">
    <source>
        <dbReference type="SAM" id="MobiDB-lite"/>
    </source>
</evidence>
<dbReference type="CDD" id="cd04322">
    <property type="entry name" value="LysRS_N"/>
    <property type="match status" value="1"/>
</dbReference>
<evidence type="ECO:0000256" key="5">
    <source>
        <dbReference type="ARBA" id="ARBA00013166"/>
    </source>
</evidence>
<dbReference type="FunFam" id="1.20.1280.20:FF:000002">
    <property type="entry name" value="HscB mitochondrial iron-sulfur cluster co-chaperone"/>
    <property type="match status" value="1"/>
</dbReference>
<keyword evidence="10" id="KW-0648">Protein biosynthesis</keyword>
<dbReference type="eggNOG" id="KOG3192">
    <property type="taxonomic scope" value="Eukaryota"/>
</dbReference>
<evidence type="ECO:0000259" key="18">
    <source>
        <dbReference type="PROSITE" id="PS50076"/>
    </source>
</evidence>
<dbReference type="InterPro" id="IPR009073">
    <property type="entry name" value="HscB_oligo_C"/>
</dbReference>
<dbReference type="Gene3D" id="1.20.1280.20">
    <property type="entry name" value="HscB, C-terminal domain"/>
    <property type="match status" value="1"/>
</dbReference>
<keyword evidence="13" id="KW-0143">Chaperone</keyword>
<dbReference type="NCBIfam" id="TIGR00499">
    <property type="entry name" value="lysS_bact"/>
    <property type="match status" value="1"/>
</dbReference>
<name>A0A087G590_ARAAL</name>
<dbReference type="PROSITE" id="PS50076">
    <property type="entry name" value="DNAJ_2"/>
    <property type="match status" value="1"/>
</dbReference>
<dbReference type="NCBIfam" id="NF001756">
    <property type="entry name" value="PRK00484.1"/>
    <property type="match status" value="1"/>
</dbReference>
<dbReference type="HAMAP" id="MF_00252">
    <property type="entry name" value="Lys_tRNA_synth_class2"/>
    <property type="match status" value="1"/>
</dbReference>
<reference evidence="21" key="1">
    <citation type="journal article" date="2015" name="Nat. Plants">
        <title>Genome expansion of Arabis alpina linked with retrotransposition and reduced symmetric DNA methylation.</title>
        <authorList>
            <person name="Willing E.M."/>
            <person name="Rawat V."/>
            <person name="Mandakova T."/>
            <person name="Maumus F."/>
            <person name="James G.V."/>
            <person name="Nordstroem K.J."/>
            <person name="Becker C."/>
            <person name="Warthmann N."/>
            <person name="Chica C."/>
            <person name="Szarzynska B."/>
            <person name="Zytnicki M."/>
            <person name="Albani M.C."/>
            <person name="Kiefer C."/>
            <person name="Bergonzi S."/>
            <person name="Castaings L."/>
            <person name="Mateos J.L."/>
            <person name="Berns M.C."/>
            <person name="Bujdoso N."/>
            <person name="Piofczyk T."/>
            <person name="de Lorenzo L."/>
            <person name="Barrero-Sicilia C."/>
            <person name="Mateos I."/>
            <person name="Piednoel M."/>
            <person name="Hagmann J."/>
            <person name="Chen-Min-Tao R."/>
            <person name="Iglesias-Fernandez R."/>
            <person name="Schuster S.C."/>
            <person name="Alonso-Blanco C."/>
            <person name="Roudier F."/>
            <person name="Carbonero P."/>
            <person name="Paz-Ares J."/>
            <person name="Davis S.J."/>
            <person name="Pecinka A."/>
            <person name="Quesneville H."/>
            <person name="Colot V."/>
            <person name="Lysak M.A."/>
            <person name="Weigel D."/>
            <person name="Coupland G."/>
            <person name="Schneeberger K."/>
        </authorList>
    </citation>
    <scope>NUCLEOTIDE SEQUENCE [LARGE SCALE GENOMIC DNA]</scope>
    <source>
        <strain evidence="21">cv. Pajares</strain>
    </source>
</reference>
<dbReference type="PROSITE" id="PS50862">
    <property type="entry name" value="AA_TRNA_LIGASE_II"/>
    <property type="match status" value="1"/>
</dbReference>
<dbReference type="GO" id="GO:0005739">
    <property type="term" value="C:mitochondrion"/>
    <property type="evidence" value="ECO:0007669"/>
    <property type="project" value="UniProtKB-SubCell"/>
</dbReference>
<keyword evidence="21" id="KW-1185">Reference proteome</keyword>
<evidence type="ECO:0000256" key="7">
    <source>
        <dbReference type="ARBA" id="ARBA00022598"/>
    </source>
</evidence>
<evidence type="ECO:0000313" key="20">
    <source>
        <dbReference type="EMBL" id="KFK25042.1"/>
    </source>
</evidence>
<evidence type="ECO:0000256" key="2">
    <source>
        <dbReference type="ARBA" id="ARBA00004496"/>
    </source>
</evidence>
<proteinExistence type="inferred from homology"/>
<dbReference type="InterPro" id="IPR018149">
    <property type="entry name" value="Lys-tRNA-synth_II_C"/>
</dbReference>
<dbReference type="Pfam" id="PF00152">
    <property type="entry name" value="tRNA-synt_2"/>
    <property type="match status" value="1"/>
</dbReference>
<dbReference type="GO" id="GO:0001671">
    <property type="term" value="F:ATPase activator activity"/>
    <property type="evidence" value="ECO:0007669"/>
    <property type="project" value="InterPro"/>
</dbReference>
<dbReference type="GO" id="GO:0051087">
    <property type="term" value="F:protein-folding chaperone binding"/>
    <property type="evidence" value="ECO:0007669"/>
    <property type="project" value="InterPro"/>
</dbReference>
<dbReference type="EC" id="6.1.1.6" evidence="5 16"/>
<keyword evidence="11" id="KW-0496">Mitochondrion</keyword>
<dbReference type="InterPro" id="IPR004365">
    <property type="entry name" value="NA-bd_OB_tRNA"/>
</dbReference>
<dbReference type="GO" id="GO:0004824">
    <property type="term" value="F:lysine-tRNA ligase activity"/>
    <property type="evidence" value="ECO:0007669"/>
    <property type="project" value="UniProtKB-EC"/>
</dbReference>
<evidence type="ECO:0000256" key="10">
    <source>
        <dbReference type="ARBA" id="ARBA00022917"/>
    </source>
</evidence>
<dbReference type="CDD" id="cd00775">
    <property type="entry name" value="LysRS_core"/>
    <property type="match status" value="1"/>
</dbReference>
<evidence type="ECO:0000256" key="3">
    <source>
        <dbReference type="ARBA" id="ARBA00008226"/>
    </source>
</evidence>
<dbReference type="NCBIfam" id="TIGR00714">
    <property type="entry name" value="hscB"/>
    <property type="match status" value="1"/>
</dbReference>
<dbReference type="OrthoDB" id="21243at2759"/>
<dbReference type="SUPFAM" id="SSF55681">
    <property type="entry name" value="Class II aaRS and biotin synthetases"/>
    <property type="match status" value="1"/>
</dbReference>
<dbReference type="InterPro" id="IPR036386">
    <property type="entry name" value="HscB_C_sf"/>
</dbReference>
<evidence type="ECO:0000256" key="15">
    <source>
        <dbReference type="ARBA" id="ARBA00048573"/>
    </source>
</evidence>
<dbReference type="Gene3D" id="2.40.50.140">
    <property type="entry name" value="Nucleic acid-binding proteins"/>
    <property type="match status" value="1"/>
</dbReference>
<dbReference type="InterPro" id="IPR004364">
    <property type="entry name" value="Aa-tRNA-synt_II"/>
</dbReference>
<evidence type="ECO:0000256" key="1">
    <source>
        <dbReference type="ARBA" id="ARBA00004173"/>
    </source>
</evidence>
<feature type="domain" description="J" evidence="18">
    <location>
        <begin position="746"/>
        <end position="818"/>
    </location>
</feature>
<dbReference type="InterPro" id="IPR002313">
    <property type="entry name" value="Lys-tRNA-ligase_II"/>
</dbReference>
<comment type="catalytic activity">
    <reaction evidence="15 16">
        <text>tRNA(Lys) + L-lysine + ATP = L-lysyl-tRNA(Lys) + AMP + diphosphate</text>
        <dbReference type="Rhea" id="RHEA:20792"/>
        <dbReference type="Rhea" id="RHEA-COMP:9696"/>
        <dbReference type="Rhea" id="RHEA-COMP:9697"/>
        <dbReference type="ChEBI" id="CHEBI:30616"/>
        <dbReference type="ChEBI" id="CHEBI:32551"/>
        <dbReference type="ChEBI" id="CHEBI:33019"/>
        <dbReference type="ChEBI" id="CHEBI:78442"/>
        <dbReference type="ChEBI" id="CHEBI:78529"/>
        <dbReference type="ChEBI" id="CHEBI:456215"/>
        <dbReference type="EC" id="6.1.1.6"/>
    </reaction>
</comment>
<dbReference type="InterPro" id="IPR001623">
    <property type="entry name" value="DnaJ_domain"/>
</dbReference>
<evidence type="ECO:0000256" key="12">
    <source>
        <dbReference type="ARBA" id="ARBA00023146"/>
    </source>
</evidence>
<evidence type="ECO:0000256" key="9">
    <source>
        <dbReference type="ARBA" id="ARBA00022840"/>
    </source>
</evidence>
<evidence type="ECO:0000256" key="8">
    <source>
        <dbReference type="ARBA" id="ARBA00022741"/>
    </source>
</evidence>
<dbReference type="GO" id="GO:0006430">
    <property type="term" value="P:lysyl-tRNA aminoacylation"/>
    <property type="evidence" value="ECO:0007669"/>
    <property type="project" value="InterPro"/>
</dbReference>
<dbReference type="Gramene" id="KFK25042">
    <property type="protein sequence ID" value="KFK25042"/>
    <property type="gene ID" value="AALP_AA8G059000"/>
</dbReference>
<dbReference type="InterPro" id="IPR012340">
    <property type="entry name" value="NA-bd_OB-fold"/>
</dbReference>
<dbReference type="GO" id="GO:0000049">
    <property type="term" value="F:tRNA binding"/>
    <property type="evidence" value="ECO:0007669"/>
    <property type="project" value="TreeGrafter"/>
</dbReference>
<comment type="subcellular location">
    <subcellularLocation>
        <location evidence="2">Cytoplasm</location>
    </subcellularLocation>
    <subcellularLocation>
        <location evidence="1">Mitochondrion</location>
    </subcellularLocation>
</comment>
<dbReference type="PANTHER" id="PTHR42918">
    <property type="entry name" value="LYSYL-TRNA SYNTHETASE"/>
    <property type="match status" value="1"/>
</dbReference>
<dbReference type="EMBL" id="CM002876">
    <property type="protein sequence ID" value="KFK25042.1"/>
    <property type="molecule type" value="Genomic_DNA"/>
</dbReference>
<dbReference type="InterPro" id="IPR044136">
    <property type="entry name" value="Lys-tRNA-ligase_II_N"/>
</dbReference>
<evidence type="ECO:0000256" key="14">
    <source>
        <dbReference type="ARBA" id="ARBA00030563"/>
    </source>
</evidence>
<evidence type="ECO:0000256" key="4">
    <source>
        <dbReference type="ARBA" id="ARBA00010476"/>
    </source>
</evidence>
<keyword evidence="8" id="KW-0547">Nucleotide-binding</keyword>
<dbReference type="FunFam" id="1.10.287.110:FF:000082">
    <property type="entry name" value="Iron-sulfur cluster co-chaperone protein HscB, mitochondrial"/>
    <property type="match status" value="1"/>
</dbReference>
<evidence type="ECO:0000256" key="6">
    <source>
        <dbReference type="ARBA" id="ARBA00022490"/>
    </source>
</evidence>
<dbReference type="Pfam" id="PF01336">
    <property type="entry name" value="tRNA_anti-codon"/>
    <property type="match status" value="1"/>
</dbReference>
<dbReference type="Gene3D" id="3.30.930.10">
    <property type="entry name" value="Bira Bifunctional Protein, Domain 2"/>
    <property type="match status" value="1"/>
</dbReference>
<dbReference type="Pfam" id="PF07743">
    <property type="entry name" value="HSCB_C"/>
    <property type="match status" value="1"/>
</dbReference>
<dbReference type="GO" id="GO:0005829">
    <property type="term" value="C:cytosol"/>
    <property type="evidence" value="ECO:0007669"/>
    <property type="project" value="TreeGrafter"/>
</dbReference>
<dbReference type="InterPro" id="IPR004640">
    <property type="entry name" value="HscB"/>
</dbReference>
<evidence type="ECO:0000256" key="16">
    <source>
        <dbReference type="RuleBase" id="RU003748"/>
    </source>
</evidence>
<dbReference type="Gene3D" id="1.10.287.110">
    <property type="entry name" value="DnaJ domain"/>
    <property type="match status" value="1"/>
</dbReference>
<feature type="compositionally biased region" description="Basic and acidic residues" evidence="17">
    <location>
        <begin position="21"/>
        <end position="53"/>
    </location>
</feature>
<accession>A0A087G590</accession>
<evidence type="ECO:0000256" key="11">
    <source>
        <dbReference type="ARBA" id="ARBA00023128"/>
    </source>
</evidence>
<evidence type="ECO:0000259" key="19">
    <source>
        <dbReference type="PROSITE" id="PS50862"/>
    </source>
</evidence>
<feature type="region of interest" description="Disordered" evidence="17">
    <location>
        <begin position="1"/>
        <end position="68"/>
    </location>
</feature>
<sequence>MEEHLDLASKSMASCSLEPGARVETRNKSAEKREKKNMKREEERRLKEEEKAKQAPKTNSQTKKVVAADDEDMDPTQFCENRLKYLATENDKGKNPYPHKFHVLMSVSQYIDKYNTLNNGDHVEDDQISLAGRIMSKRCSSSKLFFYDLFNRDYTVQIMADASKSELDEAEFARLHANVKCGDIVGVSGFPGKTKRGELSIFPRLFTVLSHCLHMFPRQKAGRSNIWVPGTPRNPETYILKDQETRYRQRYLDLILNNESLQIFKTRTIITKHIERYLDDRDFWEVETPILNRNAGGAAARPFESHHNDLNMKLSMRIAPELFLKQLVVAGLDRVYEIGKQFRNEGIDLTHNPEFTTCEFYMAYADYNDLMDMTEELLSGLVKELTGGYKIKYHANGYDKDPIVIDFTPPFRRIDMVEDLKKIAEINIPKDLASKEANKYLIDVCERFDVKCPPPMTTARLLDKLVGHFLEGTCDNPTFIMNHPEIMSPLAKSHRSKKGLTERFELFVNQHELCNAYTELNDPVVQRQRFADQLKDRQCGDDEAMAIDESFCTALEYGLPPTGGWGLGIDRLVMLLTDSLNIKDVILFPLMKPQDEPAASSRGIVEESPVCESVKRMYNITECIERLNAMKEEEGSDLYLFDLDDIMNKTKKLVASITTLYRQSRSSSTFRFNPISTIAVNSQTQLRSRESLEPKGLRFTGRVFCSESDVKRSFFKCWNCGFSSEKVAFLFCDSCRSIQPVDDSVDYFQIFGLEKKYEIDDGSLEGKYKDWQKKLHPDLVHNKSKKERDYAADQSAKVTEACRTLTKRLSRAMYIMKLNGININEEDTITDPTLLMEIMELREAIAEADDPKELNEIRSQVQEKLKQWSDSFVEAFESQKYDEAVKCIQRMTYYERACEEIVKKL</sequence>
<dbReference type="AlphaFoldDB" id="A0A087G590"/>
<gene>
    <name evidence="20" type="ordered locus">AALP_Aa8g059000</name>
</gene>
<keyword evidence="9" id="KW-0067">ATP-binding</keyword>
<keyword evidence="7" id="KW-0436">Ligase</keyword>
<dbReference type="FunFam" id="2.40.50.140:FF:000050">
    <property type="entry name" value="Lysine--tRNA ligase"/>
    <property type="match status" value="1"/>
</dbReference>
<dbReference type="InterPro" id="IPR036869">
    <property type="entry name" value="J_dom_sf"/>
</dbReference>
<feature type="domain" description="Aminoacyl-transfer RNA synthetases class-II family profile" evidence="19">
    <location>
        <begin position="264"/>
        <end position="593"/>
    </location>
</feature>